<proteinExistence type="predicted"/>
<feature type="chain" id="PRO_5046617841" evidence="1">
    <location>
        <begin position="20"/>
        <end position="181"/>
    </location>
</feature>
<dbReference type="PANTHER" id="PTHR38123">
    <property type="entry name" value="CELL WALL SERINE-THREONINE-RICH GALACTOMANNOPROTEIN MP1 (AFU_ORTHOLOGUE AFUA_4G03240)"/>
    <property type="match status" value="1"/>
</dbReference>
<keyword evidence="3" id="KW-1185">Reference proteome</keyword>
<evidence type="ECO:0000256" key="1">
    <source>
        <dbReference type="SAM" id="SignalP"/>
    </source>
</evidence>
<keyword evidence="1" id="KW-0732">Signal</keyword>
<evidence type="ECO:0000313" key="2">
    <source>
        <dbReference type="EMBL" id="KAL2810739.1"/>
    </source>
</evidence>
<comment type="caution">
    <text evidence="2">The sequence shown here is derived from an EMBL/GenBank/DDBJ whole genome shotgun (WGS) entry which is preliminary data.</text>
</comment>
<sequence length="181" mass="19513">MKLTSTLLTLTLLIPAVFSSPTPNSKRDLAEYAGIITDLTDATNEFSSWISEYSSGLITGPNLLAYSTDLLNAYIDAPGQIILLPPLSALDALSLVYPITDLLNATADMIDSLIGVKPILVADGLDDEFITWLGNLRGEMERLRDAIVGRVPGPLADGVYDTVNTIPEEVKKGEDAFMLEI</sequence>
<dbReference type="EMBL" id="JBFXLT010000067">
    <property type="protein sequence ID" value="KAL2810739.1"/>
    <property type="molecule type" value="Genomic_DNA"/>
</dbReference>
<dbReference type="InterPro" id="IPR021054">
    <property type="entry name" value="Cell_wall_mannoprotein_1"/>
</dbReference>
<gene>
    <name evidence="2" type="ORF">BJX63DRAFT_433978</name>
</gene>
<dbReference type="Gene3D" id="1.20.1280.140">
    <property type="match status" value="1"/>
</dbReference>
<dbReference type="Pfam" id="PF12296">
    <property type="entry name" value="HsbA"/>
    <property type="match status" value="1"/>
</dbReference>
<protein>
    <submittedName>
        <fullName evidence="2">Uncharacterized protein</fullName>
    </submittedName>
</protein>
<organism evidence="2 3">
    <name type="scientific">Aspergillus granulosus</name>
    <dbReference type="NCBI Taxonomy" id="176169"/>
    <lineage>
        <taxon>Eukaryota</taxon>
        <taxon>Fungi</taxon>
        <taxon>Dikarya</taxon>
        <taxon>Ascomycota</taxon>
        <taxon>Pezizomycotina</taxon>
        <taxon>Eurotiomycetes</taxon>
        <taxon>Eurotiomycetidae</taxon>
        <taxon>Eurotiales</taxon>
        <taxon>Aspergillaceae</taxon>
        <taxon>Aspergillus</taxon>
        <taxon>Aspergillus subgen. Nidulantes</taxon>
    </lineage>
</organism>
<evidence type="ECO:0000313" key="3">
    <source>
        <dbReference type="Proteomes" id="UP001610334"/>
    </source>
</evidence>
<dbReference type="PANTHER" id="PTHR38123:SF6">
    <property type="entry name" value="CELL WALL SERINE-THREONINE-RICH GALACTOMANNOPROTEIN MP1 (AFU_ORTHOLOGUE AFUA_4G03240)"/>
    <property type="match status" value="1"/>
</dbReference>
<reference evidence="2 3" key="1">
    <citation type="submission" date="2024-07" db="EMBL/GenBank/DDBJ databases">
        <title>Section-level genome sequencing and comparative genomics of Aspergillus sections Usti and Cavernicolus.</title>
        <authorList>
            <consortium name="Lawrence Berkeley National Laboratory"/>
            <person name="Nybo J.L."/>
            <person name="Vesth T.C."/>
            <person name="Theobald S."/>
            <person name="Frisvad J.C."/>
            <person name="Larsen T.O."/>
            <person name="Kjaerboelling I."/>
            <person name="Rothschild-Mancinelli K."/>
            <person name="Lyhne E.K."/>
            <person name="Kogle M.E."/>
            <person name="Barry K."/>
            <person name="Clum A."/>
            <person name="Na H."/>
            <person name="Ledsgaard L."/>
            <person name="Lin J."/>
            <person name="Lipzen A."/>
            <person name="Kuo A."/>
            <person name="Riley R."/>
            <person name="Mondo S."/>
            <person name="Labutti K."/>
            <person name="Haridas S."/>
            <person name="Pangalinan J."/>
            <person name="Salamov A.A."/>
            <person name="Simmons B.A."/>
            <person name="Magnuson J.K."/>
            <person name="Chen J."/>
            <person name="Drula E."/>
            <person name="Henrissat B."/>
            <person name="Wiebenga A."/>
            <person name="Lubbers R.J."/>
            <person name="Gomes A.C."/>
            <person name="Makela M.R."/>
            <person name="Stajich J."/>
            <person name="Grigoriev I.V."/>
            <person name="Mortensen U.H."/>
            <person name="De Vries R.P."/>
            <person name="Baker S.E."/>
            <person name="Andersen M.R."/>
        </authorList>
    </citation>
    <scope>NUCLEOTIDE SEQUENCE [LARGE SCALE GENOMIC DNA]</scope>
    <source>
        <strain evidence="2 3">CBS 588.65</strain>
    </source>
</reference>
<accession>A0ABR4H5M7</accession>
<feature type="signal peptide" evidence="1">
    <location>
        <begin position="1"/>
        <end position="19"/>
    </location>
</feature>
<name>A0ABR4H5M7_9EURO</name>
<dbReference type="Proteomes" id="UP001610334">
    <property type="component" value="Unassembled WGS sequence"/>
</dbReference>